<dbReference type="AlphaFoldDB" id="A0A834JZH8"/>
<keyword evidence="2" id="KW-1133">Transmembrane helix</keyword>
<organism evidence="3 4">
    <name type="scientific">Vespula germanica</name>
    <name type="common">German yellow jacket</name>
    <name type="synonym">Paravespula germanica</name>
    <dbReference type="NCBI Taxonomy" id="30212"/>
    <lineage>
        <taxon>Eukaryota</taxon>
        <taxon>Metazoa</taxon>
        <taxon>Ecdysozoa</taxon>
        <taxon>Arthropoda</taxon>
        <taxon>Hexapoda</taxon>
        <taxon>Insecta</taxon>
        <taxon>Pterygota</taxon>
        <taxon>Neoptera</taxon>
        <taxon>Endopterygota</taxon>
        <taxon>Hymenoptera</taxon>
        <taxon>Apocrita</taxon>
        <taxon>Aculeata</taxon>
        <taxon>Vespoidea</taxon>
        <taxon>Vespidae</taxon>
        <taxon>Vespinae</taxon>
        <taxon>Vespula</taxon>
    </lineage>
</organism>
<dbReference type="EMBL" id="JACSDZ010000008">
    <property type="protein sequence ID" value="KAF7397311.1"/>
    <property type="molecule type" value="Genomic_DNA"/>
</dbReference>
<dbReference type="Proteomes" id="UP000617340">
    <property type="component" value="Unassembled WGS sequence"/>
</dbReference>
<name>A0A834JZH8_VESGE</name>
<proteinExistence type="predicted"/>
<evidence type="ECO:0000313" key="4">
    <source>
        <dbReference type="Proteomes" id="UP000617340"/>
    </source>
</evidence>
<keyword evidence="2" id="KW-0472">Membrane</keyword>
<keyword evidence="2" id="KW-0812">Transmembrane</keyword>
<sequence length="115" mass="13576">MMATNIVMSSLGRRFKEGCVFTRTTLVGWLVRWLVGWLVGWLIRWLVGWLVGKDLTLNRFQNTTSCTCILHKPLLSYQFDVSPVLELLDIACERMKEKKKMQKQEEQEEQQQQQQ</sequence>
<keyword evidence="1" id="KW-0175">Coiled coil</keyword>
<accession>A0A834JZH8</accession>
<comment type="caution">
    <text evidence="3">The sequence shown here is derived from an EMBL/GenBank/DDBJ whole genome shotgun (WGS) entry which is preliminary data.</text>
</comment>
<reference evidence="3" key="1">
    <citation type="journal article" date="2020" name="G3 (Bethesda)">
        <title>High-Quality Assemblies for Three Invasive Social Wasps from the &lt;i&gt;Vespula&lt;/i&gt; Genus.</title>
        <authorList>
            <person name="Harrop T.W.R."/>
            <person name="Guhlin J."/>
            <person name="McLaughlin G.M."/>
            <person name="Permina E."/>
            <person name="Stockwell P."/>
            <person name="Gilligan J."/>
            <person name="Le Lec M.F."/>
            <person name="Gruber M.A.M."/>
            <person name="Quinn O."/>
            <person name="Lovegrove M."/>
            <person name="Duncan E.J."/>
            <person name="Remnant E.J."/>
            <person name="Van Eeckhoven J."/>
            <person name="Graham B."/>
            <person name="Knapp R.A."/>
            <person name="Langford K.W."/>
            <person name="Kronenberg Z."/>
            <person name="Press M.O."/>
            <person name="Eacker S.M."/>
            <person name="Wilson-Rankin E.E."/>
            <person name="Purcell J."/>
            <person name="Lester P.J."/>
            <person name="Dearden P.K."/>
        </authorList>
    </citation>
    <scope>NUCLEOTIDE SEQUENCE</scope>
    <source>
        <strain evidence="3">Linc-1</strain>
    </source>
</reference>
<keyword evidence="4" id="KW-1185">Reference proteome</keyword>
<protein>
    <submittedName>
        <fullName evidence="3">Uncharacterized protein</fullName>
    </submittedName>
</protein>
<feature type="transmembrane region" description="Helical" evidence="2">
    <location>
        <begin position="30"/>
        <end position="51"/>
    </location>
</feature>
<gene>
    <name evidence="3" type="ORF">HZH68_008533</name>
</gene>
<evidence type="ECO:0000256" key="2">
    <source>
        <dbReference type="SAM" id="Phobius"/>
    </source>
</evidence>
<feature type="coiled-coil region" evidence="1">
    <location>
        <begin position="85"/>
        <end position="115"/>
    </location>
</feature>
<evidence type="ECO:0000256" key="1">
    <source>
        <dbReference type="SAM" id="Coils"/>
    </source>
</evidence>
<evidence type="ECO:0000313" key="3">
    <source>
        <dbReference type="EMBL" id="KAF7397311.1"/>
    </source>
</evidence>